<keyword evidence="1" id="KW-0812">Transmembrane</keyword>
<reference evidence="2" key="1">
    <citation type="submission" date="2019-09" db="EMBL/GenBank/DDBJ databases">
        <title>Organ-specific transcriptomic study of the physiology of the cattle tick, Rhipicephalus microplus.</title>
        <authorList>
            <person name="Tirloni L."/>
            <person name="Braz G."/>
            <person name="Gandara A.C.P."/>
            <person name="Sabadin G.A."/>
            <person name="da Silva R.M."/>
            <person name="Guizzo M.G."/>
            <person name="Machado J.A."/>
            <person name="Costa E.P."/>
            <person name="Gomes H.F."/>
            <person name="Moraes J."/>
            <person name="Mota M.B.S."/>
            <person name="Mesquita R.D."/>
            <person name="Alvarenga P.H."/>
            <person name="Alves F."/>
            <person name="Seixas A."/>
            <person name="da Fonseca R.N."/>
            <person name="Fogaca A."/>
            <person name="Logullo C."/>
            <person name="Tanaka A."/>
            <person name="Daffre S."/>
            <person name="Termignoni C."/>
            <person name="Vaz I.S.Jr."/>
            <person name="Oliveira P.L."/>
            <person name="Ribeiro J.M."/>
        </authorList>
    </citation>
    <scope>NUCLEOTIDE SEQUENCE</scope>
    <source>
        <strain evidence="2">Porto Alegre</strain>
    </source>
</reference>
<evidence type="ECO:0000313" key="2">
    <source>
        <dbReference type="EMBL" id="NOV43177.1"/>
    </source>
</evidence>
<protein>
    <recommendedName>
        <fullName evidence="3">Monocarboxylate transporter</fullName>
    </recommendedName>
</protein>
<keyword evidence="1" id="KW-0472">Membrane</keyword>
<proteinExistence type="predicted"/>
<accession>A0A6M2DE13</accession>
<sequence>MSNKMMSLSIVATAIGSMTAPVIVGQFLDKNPNVFLYVILGAALLRTAVFVSMYAYLRRRPQTSIGKEVLVSQTDEQHREVSS</sequence>
<dbReference type="EMBL" id="GHWJ01010440">
    <property type="protein sequence ID" value="NOV43177.1"/>
    <property type="molecule type" value="Transcribed_RNA"/>
</dbReference>
<keyword evidence="1" id="KW-1133">Transmembrane helix</keyword>
<name>A0A6M2DE13_RHIMP</name>
<evidence type="ECO:0008006" key="3">
    <source>
        <dbReference type="Google" id="ProtNLM"/>
    </source>
</evidence>
<dbReference type="OrthoDB" id="6365769at2759"/>
<evidence type="ECO:0000256" key="1">
    <source>
        <dbReference type="SAM" id="Phobius"/>
    </source>
</evidence>
<feature type="transmembrane region" description="Helical" evidence="1">
    <location>
        <begin position="35"/>
        <end position="57"/>
    </location>
</feature>
<dbReference type="AlphaFoldDB" id="A0A6M2DE13"/>
<organism evidence="2">
    <name type="scientific">Rhipicephalus microplus</name>
    <name type="common">Cattle tick</name>
    <name type="synonym">Boophilus microplus</name>
    <dbReference type="NCBI Taxonomy" id="6941"/>
    <lineage>
        <taxon>Eukaryota</taxon>
        <taxon>Metazoa</taxon>
        <taxon>Ecdysozoa</taxon>
        <taxon>Arthropoda</taxon>
        <taxon>Chelicerata</taxon>
        <taxon>Arachnida</taxon>
        <taxon>Acari</taxon>
        <taxon>Parasitiformes</taxon>
        <taxon>Ixodida</taxon>
        <taxon>Ixodoidea</taxon>
        <taxon>Ixodidae</taxon>
        <taxon>Rhipicephalinae</taxon>
        <taxon>Rhipicephalus</taxon>
        <taxon>Boophilus</taxon>
    </lineage>
</organism>
<dbReference type="VEuPathDB" id="VectorBase:LOC119179908"/>